<protein>
    <submittedName>
        <fullName evidence="2">Exopolysaccharide biosynthesis protein</fullName>
    </submittedName>
    <submittedName>
        <fullName evidence="3">Glycosyltransferase</fullName>
    </submittedName>
</protein>
<name>A0A6N7X6A6_STRAY</name>
<evidence type="ECO:0000256" key="1">
    <source>
        <dbReference type="ARBA" id="ARBA00022679"/>
    </source>
</evidence>
<accession>A0A6N7X6A6</accession>
<keyword evidence="5" id="KW-1185">Reference proteome</keyword>
<dbReference type="Proteomes" id="UP001212085">
    <property type="component" value="Chromosome"/>
</dbReference>
<dbReference type="InterPro" id="IPR029044">
    <property type="entry name" value="Nucleotide-diphossugar_trans"/>
</dbReference>
<sequence length="232" mass="26505">MIPKVIHYCWFGGKPIPQEVKACIRSWNKYCPDYKIIRWDEKNFDVTCVPFVKEAYENQAWAFVSDYARLKIVYENGGIYLDTDVELLKSFDSLLKLDSFFGRQQSGEINTGLGFGAKAKSPVLKYMLAEYDNVQFEKNQLLKISCPLINTKAIDSAMKDGVFDSGKNKILPPEYMDPLASGKNARNLMSDLTISVHHYSASWTSNQQRLKRRIARIIGEETIIKIKSIIGK</sequence>
<dbReference type="EMBL" id="CP114883">
    <property type="protein sequence ID" value="WBB07120.1"/>
    <property type="molecule type" value="Genomic_DNA"/>
</dbReference>
<reference evidence="3 5" key="2">
    <citation type="submission" date="2022-12" db="EMBL/GenBank/DDBJ databases">
        <title>Streptococcus alactolyticus LGM, complete genome.</title>
        <authorList>
            <person name="Liu Z."/>
            <person name="Mu C."/>
            <person name="Zhu W."/>
        </authorList>
    </citation>
    <scope>NUCLEOTIDE SEQUENCE [LARGE SCALE GENOMIC DNA]</scope>
    <source>
        <strain evidence="3 5">LGM</strain>
    </source>
</reference>
<dbReference type="GO" id="GO:0000030">
    <property type="term" value="F:mannosyltransferase activity"/>
    <property type="evidence" value="ECO:0007669"/>
    <property type="project" value="TreeGrafter"/>
</dbReference>
<dbReference type="Gene3D" id="3.90.550.20">
    <property type="match status" value="1"/>
</dbReference>
<dbReference type="SUPFAM" id="SSF53448">
    <property type="entry name" value="Nucleotide-diphospho-sugar transferases"/>
    <property type="match status" value="1"/>
</dbReference>
<proteinExistence type="predicted"/>
<evidence type="ECO:0000313" key="2">
    <source>
        <dbReference type="EMBL" id="MST54258.1"/>
    </source>
</evidence>
<dbReference type="GO" id="GO:0051999">
    <property type="term" value="P:mannosyl-inositol phosphorylceramide biosynthetic process"/>
    <property type="evidence" value="ECO:0007669"/>
    <property type="project" value="TreeGrafter"/>
</dbReference>
<dbReference type="GO" id="GO:0016020">
    <property type="term" value="C:membrane"/>
    <property type="evidence" value="ECO:0007669"/>
    <property type="project" value="GOC"/>
</dbReference>
<evidence type="ECO:0000313" key="3">
    <source>
        <dbReference type="EMBL" id="WBB07120.1"/>
    </source>
</evidence>
<dbReference type="RefSeq" id="WP_154455360.1">
    <property type="nucleotide sequence ID" value="NZ_CP114883.1"/>
</dbReference>
<dbReference type="Pfam" id="PF04488">
    <property type="entry name" value="Gly_transf_sug"/>
    <property type="match status" value="1"/>
</dbReference>
<evidence type="ECO:0000313" key="5">
    <source>
        <dbReference type="Proteomes" id="UP001212085"/>
    </source>
</evidence>
<dbReference type="AlphaFoldDB" id="A0A6N7X6A6"/>
<dbReference type="Proteomes" id="UP000471052">
    <property type="component" value="Unassembled WGS sequence"/>
</dbReference>
<gene>
    <name evidence="2" type="ORF">FYJ82_07705</name>
    <name evidence="3" type="ORF">O6R09_04155</name>
</gene>
<reference evidence="2 4" key="1">
    <citation type="submission" date="2019-08" db="EMBL/GenBank/DDBJ databases">
        <title>In-depth cultivation of the pig gut microbiome towards novel bacterial diversity and tailored functional studies.</title>
        <authorList>
            <person name="Wylensek D."/>
            <person name="Hitch T.C.A."/>
            <person name="Clavel T."/>
        </authorList>
    </citation>
    <scope>NUCLEOTIDE SEQUENCE [LARGE SCALE GENOMIC DNA]</scope>
    <source>
        <strain evidence="2 4">BL-178-WT-3A</strain>
    </source>
</reference>
<dbReference type="PANTHER" id="PTHR32385:SF15">
    <property type="entry name" value="INOSITOL PHOSPHOCERAMIDE MANNOSYLTRANSFERASE 1"/>
    <property type="match status" value="1"/>
</dbReference>
<dbReference type="PANTHER" id="PTHR32385">
    <property type="entry name" value="MANNOSYL PHOSPHORYLINOSITOL CERAMIDE SYNTHASE"/>
    <property type="match status" value="1"/>
</dbReference>
<keyword evidence="1" id="KW-0808">Transferase</keyword>
<organism evidence="2 4">
    <name type="scientific">Streptococcus alactolyticus</name>
    <dbReference type="NCBI Taxonomy" id="29389"/>
    <lineage>
        <taxon>Bacteria</taxon>
        <taxon>Bacillati</taxon>
        <taxon>Bacillota</taxon>
        <taxon>Bacilli</taxon>
        <taxon>Lactobacillales</taxon>
        <taxon>Streptococcaceae</taxon>
        <taxon>Streptococcus</taxon>
    </lineage>
</organism>
<dbReference type="OrthoDB" id="9802987at2"/>
<evidence type="ECO:0000313" key="4">
    <source>
        <dbReference type="Proteomes" id="UP000471052"/>
    </source>
</evidence>
<dbReference type="InterPro" id="IPR007577">
    <property type="entry name" value="GlycoTrfase_DXD_sugar-bd_CS"/>
</dbReference>
<dbReference type="EMBL" id="VUNP01000037">
    <property type="protein sequence ID" value="MST54258.1"/>
    <property type="molecule type" value="Genomic_DNA"/>
</dbReference>
<dbReference type="InterPro" id="IPR051706">
    <property type="entry name" value="Glycosyltransferase_domain"/>
</dbReference>